<keyword evidence="9" id="KW-1185">Reference proteome</keyword>
<evidence type="ECO:0000256" key="2">
    <source>
        <dbReference type="ARBA" id="ARBA00005774"/>
    </source>
</evidence>
<dbReference type="OrthoDB" id="9783569at2"/>
<dbReference type="PANTHER" id="PTHR38596:SF1">
    <property type="entry name" value="UPF0114 PROTEIN YQHA"/>
    <property type="match status" value="1"/>
</dbReference>
<dbReference type="STRING" id="634436.SAMN05216361_0970"/>
<feature type="transmembrane region" description="Helical" evidence="7">
    <location>
        <begin position="14"/>
        <end position="32"/>
    </location>
</feature>
<evidence type="ECO:0000313" key="9">
    <source>
        <dbReference type="Proteomes" id="UP000184520"/>
    </source>
</evidence>
<evidence type="ECO:0000256" key="4">
    <source>
        <dbReference type="ARBA" id="ARBA00022692"/>
    </source>
</evidence>
<dbReference type="Proteomes" id="UP000184520">
    <property type="component" value="Unassembled WGS sequence"/>
</dbReference>
<keyword evidence="6 7" id="KW-0472">Membrane</keyword>
<dbReference type="InterPro" id="IPR005134">
    <property type="entry name" value="UPF0114"/>
</dbReference>
<comment type="subcellular location">
    <subcellularLocation>
        <location evidence="1 7">Cell membrane</location>
        <topology evidence="1 7">Multi-pass membrane protein</topology>
    </subcellularLocation>
</comment>
<dbReference type="PANTHER" id="PTHR38596">
    <property type="entry name" value="UPF0114 PROTEIN YQHA"/>
    <property type="match status" value="1"/>
</dbReference>
<evidence type="ECO:0000256" key="7">
    <source>
        <dbReference type="HAMAP-Rule" id="MF_00143"/>
    </source>
</evidence>
<feature type="transmembrane region" description="Helical" evidence="7">
    <location>
        <begin position="53"/>
        <end position="75"/>
    </location>
</feature>
<dbReference type="GO" id="GO:0005886">
    <property type="term" value="C:plasma membrane"/>
    <property type="evidence" value="ECO:0007669"/>
    <property type="project" value="UniProtKB-SubCell"/>
</dbReference>
<keyword evidence="3 7" id="KW-1003">Cell membrane</keyword>
<dbReference type="AlphaFoldDB" id="A0A1M5GDL0"/>
<keyword evidence="4 7" id="KW-0812">Transmembrane</keyword>
<dbReference type="InterPro" id="IPR020761">
    <property type="entry name" value="UPF0114_bac"/>
</dbReference>
<reference evidence="9" key="1">
    <citation type="submission" date="2016-11" db="EMBL/GenBank/DDBJ databases">
        <authorList>
            <person name="Varghese N."/>
            <person name="Submissions S."/>
        </authorList>
    </citation>
    <scope>NUCLEOTIDE SEQUENCE [LARGE SCALE GENOMIC DNA]</scope>
    <source>
        <strain evidence="9">CGMCC 1.8995</strain>
    </source>
</reference>
<protein>
    <recommendedName>
        <fullName evidence="7">UPF0114 protein SAMN05216361_0970</fullName>
    </recommendedName>
</protein>
<evidence type="ECO:0000256" key="5">
    <source>
        <dbReference type="ARBA" id="ARBA00022989"/>
    </source>
</evidence>
<gene>
    <name evidence="8" type="ORF">SAMN05216361_0970</name>
</gene>
<dbReference type="HAMAP" id="MF_00143">
    <property type="entry name" value="UPF0114"/>
    <property type="match status" value="1"/>
</dbReference>
<proteinExistence type="inferred from homology"/>
<dbReference type="NCBIfam" id="TIGR00645">
    <property type="entry name" value="HI0507"/>
    <property type="match status" value="1"/>
</dbReference>
<sequence>MEAWVERVMYASRWLLAPIYIGLSLALVALGIKFFQELFHLLPHVLEISEADIVLVVLSLIDIALVSGLIIMVMFTSYENFVSQIDLKEGTEKLAWLGTLDTSSLKSKVAASIVAISSIHLLKVFMNAKNIDNDKLMWYVLIHLTFVVSAYAMGSLDKASRKH</sequence>
<feature type="transmembrane region" description="Helical" evidence="7">
    <location>
        <begin position="136"/>
        <end position="154"/>
    </location>
</feature>
<dbReference type="Pfam" id="PF03350">
    <property type="entry name" value="UPF0114"/>
    <property type="match status" value="1"/>
</dbReference>
<evidence type="ECO:0000313" key="8">
    <source>
        <dbReference type="EMBL" id="SHG01855.1"/>
    </source>
</evidence>
<evidence type="ECO:0000256" key="6">
    <source>
        <dbReference type="ARBA" id="ARBA00023136"/>
    </source>
</evidence>
<evidence type="ECO:0000256" key="1">
    <source>
        <dbReference type="ARBA" id="ARBA00004651"/>
    </source>
</evidence>
<organism evidence="8 9">
    <name type="scientific">Marisediminitalea aggregata</name>
    <dbReference type="NCBI Taxonomy" id="634436"/>
    <lineage>
        <taxon>Bacteria</taxon>
        <taxon>Pseudomonadati</taxon>
        <taxon>Pseudomonadota</taxon>
        <taxon>Gammaproteobacteria</taxon>
        <taxon>Alteromonadales</taxon>
        <taxon>Alteromonadaceae</taxon>
        <taxon>Marisediminitalea</taxon>
    </lineage>
</organism>
<keyword evidence="5 7" id="KW-1133">Transmembrane helix</keyword>
<dbReference type="RefSeq" id="WP_073318779.1">
    <property type="nucleotide sequence ID" value="NZ_FQWD01000002.1"/>
</dbReference>
<accession>A0A1M5GDL0</accession>
<comment type="similarity">
    <text evidence="2 7">Belongs to the UPF0114 family.</text>
</comment>
<dbReference type="EMBL" id="FQWD01000002">
    <property type="protein sequence ID" value="SHG01855.1"/>
    <property type="molecule type" value="Genomic_DNA"/>
</dbReference>
<evidence type="ECO:0000256" key="3">
    <source>
        <dbReference type="ARBA" id="ARBA00022475"/>
    </source>
</evidence>
<name>A0A1M5GDL0_9ALTE</name>